<name>A0A1W6EWD2_AMPCP</name>
<reference evidence="1" key="1">
    <citation type="submission" date="2017-02" db="EMBL/GenBank/DDBJ databases">
        <title>Parasitoid Jewel Wasp Mounts Multi-Pronged Neurochemical Attack to Hijack a Host Brain.</title>
        <authorList>
            <person name="Arvidson R.S."/>
            <person name="Kaiser M."/>
            <person name="Libersat F."/>
            <person name="Adams M.E."/>
        </authorList>
    </citation>
    <scope>NUCLEOTIDE SEQUENCE</scope>
    <source>
        <strain evidence="1">256</strain>
    </source>
</reference>
<proteinExistence type="evidence at transcript level"/>
<accession>A0A1W6EWD2</accession>
<organism evidence="1">
    <name type="scientific">Ampulex compressa</name>
    <name type="common">Emerald cockroach wasp</name>
    <dbReference type="NCBI Taxonomy" id="860918"/>
    <lineage>
        <taxon>Eukaryota</taxon>
        <taxon>Metazoa</taxon>
        <taxon>Ecdysozoa</taxon>
        <taxon>Arthropoda</taxon>
        <taxon>Hexapoda</taxon>
        <taxon>Insecta</taxon>
        <taxon>Pterygota</taxon>
        <taxon>Neoptera</taxon>
        <taxon>Endopterygota</taxon>
        <taxon>Hymenoptera</taxon>
        <taxon>Apocrita</taxon>
        <taxon>Aculeata</taxon>
        <taxon>Apoidea</taxon>
        <taxon>Ampulicidae</taxon>
        <taxon>Ampulicini</taxon>
        <taxon>Ampulex</taxon>
    </lineage>
</organism>
<evidence type="ECO:0000313" key="1">
    <source>
        <dbReference type="EMBL" id="ARK20038.1"/>
    </source>
</evidence>
<dbReference type="AlphaFoldDB" id="A0A1W6EWD2"/>
<dbReference type="EMBL" id="KY563629">
    <property type="protein sequence ID" value="ARK20038.1"/>
    <property type="molecule type" value="mRNA"/>
</dbReference>
<sequence>MPSTSTAKVNIVFGGFPTRLSSMYVKAGLI</sequence>
<protein>
    <submittedName>
        <fullName evidence="1">Venom protein</fullName>
    </submittedName>
</protein>